<evidence type="ECO:0000313" key="1">
    <source>
        <dbReference type="EMBL" id="GGJ71359.1"/>
    </source>
</evidence>
<organism evidence="1 2">
    <name type="scientific">Glutamicibacter ardleyensis</name>
    <dbReference type="NCBI Taxonomy" id="225894"/>
    <lineage>
        <taxon>Bacteria</taxon>
        <taxon>Bacillati</taxon>
        <taxon>Actinomycetota</taxon>
        <taxon>Actinomycetes</taxon>
        <taxon>Micrococcales</taxon>
        <taxon>Micrococcaceae</taxon>
        <taxon>Glutamicibacter</taxon>
    </lineage>
</organism>
<proteinExistence type="predicted"/>
<evidence type="ECO:0008006" key="3">
    <source>
        <dbReference type="Google" id="ProtNLM"/>
    </source>
</evidence>
<comment type="caution">
    <text evidence="1">The sequence shown here is derived from an EMBL/GenBank/DDBJ whole genome shotgun (WGS) entry which is preliminary data.</text>
</comment>
<dbReference type="GeneID" id="303305612"/>
<gene>
    <name evidence="1" type="ORF">GCM10007173_32780</name>
</gene>
<reference evidence="2" key="1">
    <citation type="journal article" date="2019" name="Int. J. Syst. Evol. Microbiol.">
        <title>The Global Catalogue of Microorganisms (GCM) 10K type strain sequencing project: providing services to taxonomists for standard genome sequencing and annotation.</title>
        <authorList>
            <consortium name="The Broad Institute Genomics Platform"/>
            <consortium name="The Broad Institute Genome Sequencing Center for Infectious Disease"/>
            <person name="Wu L."/>
            <person name="Ma J."/>
        </authorList>
    </citation>
    <scope>NUCLEOTIDE SEQUENCE [LARGE SCALE GENOMIC DNA]</scope>
    <source>
        <strain evidence="2">CGMCC 1.3685</strain>
    </source>
</reference>
<sequence length="212" mass="23379">MTISSHLYKKSRDSEHGTWAVWGDPSGSLPISGDNLHFPADDESLLDVLHTDVVVVALNRGSKREIDGPPNFHTSVKSNDHLLGEALRGTPVWGAYMTDLVKDIFDPDATKAIPKSSDFDALLEEVRGLGATNPTFLVLGKQAHQLIQQLAAERKYPGKVILLPHYSGANNGNISRYYNEIFGPDSARSVSNIERYKTVVKSILDEQLQLSR</sequence>
<dbReference type="EMBL" id="BMKX01000010">
    <property type="protein sequence ID" value="GGJ71359.1"/>
    <property type="molecule type" value="Genomic_DNA"/>
</dbReference>
<keyword evidence="2" id="KW-1185">Reference proteome</keyword>
<name>A0ABQ2DSU4_9MICC</name>
<dbReference type="Proteomes" id="UP000606115">
    <property type="component" value="Unassembled WGS sequence"/>
</dbReference>
<dbReference type="RefSeq" id="WP_188687180.1">
    <property type="nucleotide sequence ID" value="NZ_BMKX01000010.1"/>
</dbReference>
<protein>
    <recommendedName>
        <fullName evidence="3">Uracil-DNA glycosylase-like domain-containing protein</fullName>
    </recommendedName>
</protein>
<accession>A0ABQ2DSU4</accession>
<evidence type="ECO:0000313" key="2">
    <source>
        <dbReference type="Proteomes" id="UP000606115"/>
    </source>
</evidence>